<evidence type="ECO:0000313" key="1">
    <source>
        <dbReference type="EMBL" id="GHF01561.1"/>
    </source>
</evidence>
<proteinExistence type="predicted"/>
<organism evidence="1 2">
    <name type="scientific">Aliiroseovarius zhejiangensis</name>
    <dbReference type="NCBI Taxonomy" id="1632025"/>
    <lineage>
        <taxon>Bacteria</taxon>
        <taxon>Pseudomonadati</taxon>
        <taxon>Pseudomonadota</taxon>
        <taxon>Alphaproteobacteria</taxon>
        <taxon>Rhodobacterales</taxon>
        <taxon>Paracoccaceae</taxon>
        <taxon>Aliiroseovarius</taxon>
    </lineage>
</organism>
<reference evidence="2" key="1">
    <citation type="journal article" date="2019" name="Int. J. Syst. Evol. Microbiol.">
        <title>The Global Catalogue of Microorganisms (GCM) 10K type strain sequencing project: providing services to taxonomists for standard genome sequencing and annotation.</title>
        <authorList>
            <consortium name="The Broad Institute Genomics Platform"/>
            <consortium name="The Broad Institute Genome Sequencing Center for Infectious Disease"/>
            <person name="Wu L."/>
            <person name="Ma J."/>
        </authorList>
    </citation>
    <scope>NUCLEOTIDE SEQUENCE [LARGE SCALE GENOMIC DNA]</scope>
    <source>
        <strain evidence="2">KCTC 42443</strain>
    </source>
</reference>
<dbReference type="Proteomes" id="UP000609802">
    <property type="component" value="Unassembled WGS sequence"/>
</dbReference>
<dbReference type="EMBL" id="BNCH01000005">
    <property type="protein sequence ID" value="GHF01561.1"/>
    <property type="molecule type" value="Genomic_DNA"/>
</dbReference>
<gene>
    <name evidence="1" type="ORF">GCM10016455_23160</name>
</gene>
<name>A0ABQ3J1S4_9RHOB</name>
<dbReference type="RefSeq" id="WP_191286699.1">
    <property type="nucleotide sequence ID" value="NZ_BNCH01000005.1"/>
</dbReference>
<keyword evidence="2" id="KW-1185">Reference proteome</keyword>
<evidence type="ECO:0000313" key="2">
    <source>
        <dbReference type="Proteomes" id="UP000609802"/>
    </source>
</evidence>
<accession>A0ABQ3J1S4</accession>
<sequence length="93" mass="10368">MKPPILPPIQGKRFDIEVLPLQVLSLAKSASKGPTYLRSGGRISWVVMTETVFNEVWPDPRRAWSTDEMPFWAERLLLKALQTAAADTSGGED</sequence>
<protein>
    <submittedName>
        <fullName evidence="1">Uncharacterized protein</fullName>
    </submittedName>
</protein>
<comment type="caution">
    <text evidence="1">The sequence shown here is derived from an EMBL/GenBank/DDBJ whole genome shotgun (WGS) entry which is preliminary data.</text>
</comment>